<dbReference type="PANTHER" id="PTHR28004">
    <property type="entry name" value="ZGC:162816-RELATED"/>
    <property type="match status" value="1"/>
</dbReference>
<keyword evidence="8" id="KW-0456">Lyase</keyword>
<dbReference type="FunFam" id="3.20.20.10:FF:000016">
    <property type="entry name" value="D-serine dehydratase"/>
    <property type="match status" value="1"/>
</dbReference>
<protein>
    <recommendedName>
        <fullName evidence="12">D-serine dehydratase</fullName>
        <ecNumber evidence="11">4.3.1.18</ecNumber>
    </recommendedName>
    <alternativeName>
        <fullName evidence="13">D-serine deaminase</fullName>
    </alternativeName>
</protein>
<keyword evidence="16" id="KW-1185">Reference proteome</keyword>
<evidence type="ECO:0000256" key="13">
    <source>
        <dbReference type="ARBA" id="ARBA00075219"/>
    </source>
</evidence>
<evidence type="ECO:0000256" key="1">
    <source>
        <dbReference type="ARBA" id="ARBA00001933"/>
    </source>
</evidence>
<dbReference type="InterPro" id="IPR026956">
    <property type="entry name" value="D-ser_dehydrat-like_dom"/>
</dbReference>
<keyword evidence="7" id="KW-0663">Pyridoxal phosphate</keyword>
<dbReference type="Gene3D" id="2.40.37.20">
    <property type="entry name" value="D-serine dehydratase-like domain"/>
    <property type="match status" value="1"/>
</dbReference>
<dbReference type="InterPro" id="IPR042208">
    <property type="entry name" value="D-ser_dehydrat-like_sf"/>
</dbReference>
<evidence type="ECO:0000256" key="12">
    <source>
        <dbReference type="ARBA" id="ARBA00069616"/>
    </source>
</evidence>
<evidence type="ECO:0000256" key="5">
    <source>
        <dbReference type="ARBA" id="ARBA00022723"/>
    </source>
</evidence>
<name>A0A1E3QD79_LIPST</name>
<evidence type="ECO:0000256" key="9">
    <source>
        <dbReference type="ARBA" id="ARBA00051198"/>
    </source>
</evidence>
<dbReference type="OrthoDB" id="20198at2759"/>
<dbReference type="EC" id="4.3.1.18" evidence="11"/>
<evidence type="ECO:0000256" key="4">
    <source>
        <dbReference type="ARBA" id="ARBA00022575"/>
    </source>
</evidence>
<evidence type="ECO:0000313" key="16">
    <source>
        <dbReference type="Proteomes" id="UP000094385"/>
    </source>
</evidence>
<keyword evidence="4" id="KW-0216">Detoxification</keyword>
<dbReference type="SUPFAM" id="SSF51419">
    <property type="entry name" value="PLP-binding barrel"/>
    <property type="match status" value="1"/>
</dbReference>
<dbReference type="PANTHER" id="PTHR28004:SF2">
    <property type="entry name" value="D-SERINE DEHYDRATASE"/>
    <property type="match status" value="1"/>
</dbReference>
<dbReference type="InterPro" id="IPR029066">
    <property type="entry name" value="PLP-binding_barrel"/>
</dbReference>
<comment type="function">
    <text evidence="10">Catalyzes the conversion of D-serine to pyruvate and ammonia. May play a role in D-serine detoxification.</text>
</comment>
<evidence type="ECO:0000256" key="6">
    <source>
        <dbReference type="ARBA" id="ARBA00022833"/>
    </source>
</evidence>
<keyword evidence="6" id="KW-0862">Zinc</keyword>
<comment type="cofactor">
    <cofactor evidence="1">
        <name>pyridoxal 5'-phosphate</name>
        <dbReference type="ChEBI" id="CHEBI:597326"/>
    </cofactor>
</comment>
<dbReference type="GO" id="GO:0008721">
    <property type="term" value="F:D-serine ammonia-lyase activity"/>
    <property type="evidence" value="ECO:0007669"/>
    <property type="project" value="UniProtKB-EC"/>
</dbReference>
<evidence type="ECO:0000256" key="8">
    <source>
        <dbReference type="ARBA" id="ARBA00023239"/>
    </source>
</evidence>
<accession>A0A1E3QD79</accession>
<evidence type="ECO:0000259" key="14">
    <source>
        <dbReference type="SMART" id="SM01119"/>
    </source>
</evidence>
<evidence type="ECO:0000313" key="15">
    <source>
        <dbReference type="EMBL" id="ODQ75659.1"/>
    </source>
</evidence>
<dbReference type="Proteomes" id="UP000094385">
    <property type="component" value="Unassembled WGS sequence"/>
</dbReference>
<dbReference type="GO" id="GO:0046872">
    <property type="term" value="F:metal ion binding"/>
    <property type="evidence" value="ECO:0007669"/>
    <property type="project" value="UniProtKB-KW"/>
</dbReference>
<sequence>MEPTISLSEQREMLLETYNHANIEDLPTPSFIVDLNLVKDNCRRMLDGLEAISPDLRFRPHVKTHKTAEIVRLQLDNGRKHQSVVASTISEIRGLAPLVQDGTVKDILYGIPPTKSKIPTVAGIAQQLHQFGATLRLMIDSPAQLQFLRDYSQNHPTYGLPWSIFIKINVGDNRAGQTIGGSDLLEVIQQAVIAENIGLYGFYSHAGGSYSSTSFDSASEFLDKEVRSVYEASALARSILVPSEAGQQRFVLSVGATPTAHTSAKAFEMTKKLFKKVMENDDLEIHAGNYAMLDMQQVATSLVSPSNIAGRVVAEVITYYSDRNEYLIDAGVLALAREPGRIPGIATIKGQRVSGERWIVGRVSQEHGILTKRTENIENVLEQPLDEATIPKSWTPGDRVVLLPQHSCITSSMYQWYYVVENDIVVDVFVPWRGW</sequence>
<dbReference type="Gene3D" id="3.20.20.10">
    <property type="entry name" value="Alanine racemase"/>
    <property type="match status" value="1"/>
</dbReference>
<comment type="catalytic activity">
    <reaction evidence="9">
        <text>D-serine = pyruvate + NH4(+)</text>
        <dbReference type="Rhea" id="RHEA:13977"/>
        <dbReference type="ChEBI" id="CHEBI:15361"/>
        <dbReference type="ChEBI" id="CHEBI:28938"/>
        <dbReference type="ChEBI" id="CHEBI:35247"/>
        <dbReference type="EC" id="4.3.1.18"/>
    </reaction>
    <physiologicalReaction direction="left-to-right" evidence="9">
        <dbReference type="Rhea" id="RHEA:13978"/>
    </physiologicalReaction>
</comment>
<evidence type="ECO:0000256" key="10">
    <source>
        <dbReference type="ARBA" id="ARBA00055764"/>
    </source>
</evidence>
<dbReference type="InterPro" id="IPR001608">
    <property type="entry name" value="Ala_racemase_N"/>
</dbReference>
<dbReference type="Pfam" id="PF01168">
    <property type="entry name" value="Ala_racemase_N"/>
    <property type="match status" value="1"/>
</dbReference>
<dbReference type="STRING" id="675824.A0A1E3QD79"/>
<reference evidence="15 16" key="1">
    <citation type="journal article" date="2016" name="Proc. Natl. Acad. Sci. U.S.A.">
        <title>Comparative genomics of biotechnologically important yeasts.</title>
        <authorList>
            <person name="Riley R."/>
            <person name="Haridas S."/>
            <person name="Wolfe K.H."/>
            <person name="Lopes M.R."/>
            <person name="Hittinger C.T."/>
            <person name="Goeker M."/>
            <person name="Salamov A.A."/>
            <person name="Wisecaver J.H."/>
            <person name="Long T.M."/>
            <person name="Calvey C.H."/>
            <person name="Aerts A.L."/>
            <person name="Barry K.W."/>
            <person name="Choi C."/>
            <person name="Clum A."/>
            <person name="Coughlan A.Y."/>
            <person name="Deshpande S."/>
            <person name="Douglass A.P."/>
            <person name="Hanson S.J."/>
            <person name="Klenk H.-P."/>
            <person name="LaButti K.M."/>
            <person name="Lapidus A."/>
            <person name="Lindquist E.A."/>
            <person name="Lipzen A.M."/>
            <person name="Meier-Kolthoff J.P."/>
            <person name="Ohm R.A."/>
            <person name="Otillar R.P."/>
            <person name="Pangilinan J.L."/>
            <person name="Peng Y."/>
            <person name="Rokas A."/>
            <person name="Rosa C.A."/>
            <person name="Scheuner C."/>
            <person name="Sibirny A.A."/>
            <person name="Slot J.C."/>
            <person name="Stielow J.B."/>
            <person name="Sun H."/>
            <person name="Kurtzman C.P."/>
            <person name="Blackwell M."/>
            <person name="Grigoriev I.V."/>
            <person name="Jeffries T.W."/>
        </authorList>
    </citation>
    <scope>NUCLEOTIDE SEQUENCE [LARGE SCALE GENOMIC DNA]</scope>
    <source>
        <strain evidence="15 16">NRRL Y-11557</strain>
    </source>
</reference>
<evidence type="ECO:0000256" key="11">
    <source>
        <dbReference type="ARBA" id="ARBA00066349"/>
    </source>
</evidence>
<comment type="similarity">
    <text evidence="3">Belongs to the DSD1 family.</text>
</comment>
<comment type="cofactor">
    <cofactor evidence="2">
        <name>Zn(2+)</name>
        <dbReference type="ChEBI" id="CHEBI:29105"/>
    </cofactor>
</comment>
<dbReference type="InterPro" id="IPR051466">
    <property type="entry name" value="D-amino_acid_metab_enzyme"/>
</dbReference>
<organism evidence="15 16">
    <name type="scientific">Lipomyces starkeyi NRRL Y-11557</name>
    <dbReference type="NCBI Taxonomy" id="675824"/>
    <lineage>
        <taxon>Eukaryota</taxon>
        <taxon>Fungi</taxon>
        <taxon>Dikarya</taxon>
        <taxon>Ascomycota</taxon>
        <taxon>Saccharomycotina</taxon>
        <taxon>Lipomycetes</taxon>
        <taxon>Lipomycetales</taxon>
        <taxon>Lipomycetaceae</taxon>
        <taxon>Lipomyces</taxon>
    </lineage>
</organism>
<proteinExistence type="inferred from homology"/>
<evidence type="ECO:0000256" key="2">
    <source>
        <dbReference type="ARBA" id="ARBA00001947"/>
    </source>
</evidence>
<dbReference type="GO" id="GO:0036088">
    <property type="term" value="P:D-serine catabolic process"/>
    <property type="evidence" value="ECO:0007669"/>
    <property type="project" value="TreeGrafter"/>
</dbReference>
<dbReference type="EMBL" id="KV454290">
    <property type="protein sequence ID" value="ODQ75659.1"/>
    <property type="molecule type" value="Genomic_DNA"/>
</dbReference>
<feature type="domain" description="D-serine dehydratase-like" evidence="14">
    <location>
        <begin position="309"/>
        <end position="421"/>
    </location>
</feature>
<keyword evidence="5" id="KW-0479">Metal-binding</keyword>
<dbReference type="GO" id="GO:0009636">
    <property type="term" value="P:response to toxic substance"/>
    <property type="evidence" value="ECO:0007669"/>
    <property type="project" value="UniProtKB-KW"/>
</dbReference>
<dbReference type="SMART" id="SM01119">
    <property type="entry name" value="D-ser_dehydrat"/>
    <property type="match status" value="1"/>
</dbReference>
<evidence type="ECO:0000256" key="7">
    <source>
        <dbReference type="ARBA" id="ARBA00022898"/>
    </source>
</evidence>
<evidence type="ECO:0000256" key="3">
    <source>
        <dbReference type="ARBA" id="ARBA00005323"/>
    </source>
</evidence>
<dbReference type="Pfam" id="PF14031">
    <property type="entry name" value="D-ser_dehydrat"/>
    <property type="match status" value="1"/>
</dbReference>
<gene>
    <name evidence="15" type="ORF">LIPSTDRAFT_1096</name>
</gene>
<dbReference type="AlphaFoldDB" id="A0A1E3QD79"/>